<feature type="coiled-coil region" evidence="1">
    <location>
        <begin position="270"/>
        <end position="314"/>
    </location>
</feature>
<dbReference type="EMBL" id="ML977345">
    <property type="protein sequence ID" value="KAF2108915.1"/>
    <property type="molecule type" value="Genomic_DNA"/>
</dbReference>
<sequence>MLFSLSSRSNHGKDAASPPRTSPSELSEKYDRPLAFWHINPHDRETLINHIMPCMAGSLRKESLLQTIVERHPWAEEFVGSEFTEVISSDSACFRETAAAFWMNPTTMTAALLRLTRLWFFVLLRYTYRKRFFEGREKCRSNLDIRDIDHDGHYIAKLADMEVYHLTRIPNRCGASYYRSSYKDARQRLGWRSFCERIRSFCGSLGLYTSTENPEKNIQELRHNLTSIMMRREWSRRLARNTVLIRTTKKDVKRIDERVTSGAVHGDEAIKETKLEVQEMSRRVEELQLMSPLLNQARQRSVELSNEFKNLRTACGKMTERLACRIQRSDETSKQLIQSLRSEVEELLKQFAYSNVREEGYITAEALVLCRWLLEHLPAARLTQESFSLRWKQFWRRQWDQCKKVRRASHPLWELVNDERFNRVGVKLYGTLSERLHHYGHQRGDELHADVQRVLDVIRPVHYDDNGKVDLEAERKRWTS</sequence>
<gene>
    <name evidence="3" type="ORF">BDV96DRAFT_605343</name>
</gene>
<keyword evidence="4" id="KW-1185">Reference proteome</keyword>
<name>A0A6A5YP73_9PLEO</name>
<evidence type="ECO:0000256" key="2">
    <source>
        <dbReference type="SAM" id="MobiDB-lite"/>
    </source>
</evidence>
<reference evidence="3" key="1">
    <citation type="journal article" date="2020" name="Stud. Mycol.">
        <title>101 Dothideomycetes genomes: a test case for predicting lifestyles and emergence of pathogens.</title>
        <authorList>
            <person name="Haridas S."/>
            <person name="Albert R."/>
            <person name="Binder M."/>
            <person name="Bloem J."/>
            <person name="Labutti K."/>
            <person name="Salamov A."/>
            <person name="Andreopoulos B."/>
            <person name="Baker S."/>
            <person name="Barry K."/>
            <person name="Bills G."/>
            <person name="Bluhm B."/>
            <person name="Cannon C."/>
            <person name="Castanera R."/>
            <person name="Culley D."/>
            <person name="Daum C."/>
            <person name="Ezra D."/>
            <person name="Gonzalez J."/>
            <person name="Henrissat B."/>
            <person name="Kuo A."/>
            <person name="Liang C."/>
            <person name="Lipzen A."/>
            <person name="Lutzoni F."/>
            <person name="Magnuson J."/>
            <person name="Mondo S."/>
            <person name="Nolan M."/>
            <person name="Ohm R."/>
            <person name="Pangilinan J."/>
            <person name="Park H.-J."/>
            <person name="Ramirez L."/>
            <person name="Alfaro M."/>
            <person name="Sun H."/>
            <person name="Tritt A."/>
            <person name="Yoshinaga Y."/>
            <person name="Zwiers L.-H."/>
            <person name="Turgeon B."/>
            <person name="Goodwin S."/>
            <person name="Spatafora J."/>
            <person name="Crous P."/>
            <person name="Grigoriev I."/>
        </authorList>
    </citation>
    <scope>NUCLEOTIDE SEQUENCE</scope>
    <source>
        <strain evidence="3">CBS 627.86</strain>
    </source>
</reference>
<dbReference type="Proteomes" id="UP000799770">
    <property type="component" value="Unassembled WGS sequence"/>
</dbReference>
<protein>
    <submittedName>
        <fullName evidence="3">Uncharacterized protein</fullName>
    </submittedName>
</protein>
<organism evidence="3 4">
    <name type="scientific">Lophiotrema nucula</name>
    <dbReference type="NCBI Taxonomy" id="690887"/>
    <lineage>
        <taxon>Eukaryota</taxon>
        <taxon>Fungi</taxon>
        <taxon>Dikarya</taxon>
        <taxon>Ascomycota</taxon>
        <taxon>Pezizomycotina</taxon>
        <taxon>Dothideomycetes</taxon>
        <taxon>Pleosporomycetidae</taxon>
        <taxon>Pleosporales</taxon>
        <taxon>Lophiotremataceae</taxon>
        <taxon>Lophiotrema</taxon>
    </lineage>
</organism>
<feature type="region of interest" description="Disordered" evidence="2">
    <location>
        <begin position="1"/>
        <end position="27"/>
    </location>
</feature>
<keyword evidence="1" id="KW-0175">Coiled coil</keyword>
<proteinExistence type="predicted"/>
<evidence type="ECO:0000313" key="3">
    <source>
        <dbReference type="EMBL" id="KAF2108915.1"/>
    </source>
</evidence>
<evidence type="ECO:0000256" key="1">
    <source>
        <dbReference type="SAM" id="Coils"/>
    </source>
</evidence>
<dbReference type="AlphaFoldDB" id="A0A6A5YP73"/>
<accession>A0A6A5YP73</accession>
<dbReference type="OrthoDB" id="3766353at2759"/>
<evidence type="ECO:0000313" key="4">
    <source>
        <dbReference type="Proteomes" id="UP000799770"/>
    </source>
</evidence>